<accession>A0A225WVP3</accession>
<dbReference type="PANTHER" id="PTHR37066">
    <property type="entry name" value="HELICASE-ASSOCIATED"/>
    <property type="match status" value="1"/>
</dbReference>
<feature type="compositionally biased region" description="Basic residues" evidence="1">
    <location>
        <begin position="1"/>
        <end position="10"/>
    </location>
</feature>
<evidence type="ECO:0000256" key="1">
    <source>
        <dbReference type="SAM" id="MobiDB-lite"/>
    </source>
</evidence>
<feature type="compositionally biased region" description="Basic and acidic residues" evidence="1">
    <location>
        <begin position="11"/>
        <end position="23"/>
    </location>
</feature>
<reference evidence="3" key="1">
    <citation type="submission" date="2017-03" db="EMBL/GenBank/DDBJ databases">
        <title>Phytopthora megakarya and P. palmivora, two closely related causual agents of cacao black pod achieved similar genome size and gene model numbers by different mechanisms.</title>
        <authorList>
            <person name="Ali S."/>
            <person name="Shao J."/>
            <person name="Larry D.J."/>
            <person name="Kronmiller B."/>
            <person name="Shen D."/>
            <person name="Strem M.D."/>
            <person name="Melnick R.L."/>
            <person name="Guiltinan M.J."/>
            <person name="Tyler B.M."/>
            <person name="Meinhardt L.W."/>
            <person name="Bailey B.A."/>
        </authorList>
    </citation>
    <scope>NUCLEOTIDE SEQUENCE [LARGE SCALE GENOMIC DNA]</scope>
    <source>
        <strain evidence="3">zdho120</strain>
    </source>
</reference>
<dbReference type="Proteomes" id="UP000198211">
    <property type="component" value="Unassembled WGS sequence"/>
</dbReference>
<comment type="caution">
    <text evidence="2">The sequence shown here is derived from an EMBL/GenBank/DDBJ whole genome shotgun (WGS) entry which is preliminary data.</text>
</comment>
<gene>
    <name evidence="2" type="ORF">PHMEG_0003731</name>
</gene>
<proteinExistence type="predicted"/>
<evidence type="ECO:0000313" key="3">
    <source>
        <dbReference type="Proteomes" id="UP000198211"/>
    </source>
</evidence>
<sequence>MTNARKARRSTPHDRTKTKTIRSSEHRLCYRLRRRIRFTSRKATRAVNDMHQKLSSWLAANYKQVLLPSFHTSEMVRRHFLKAAADATPKNAAVQKRKIRSPTARAMLGQAHYRFKMLLKYKMERLGLPEVSDWKRFLWDEVTVPAMKTYRSMHGDLLMPVSFTVPKDNSEWPRSTWGYKLGYWTSELRRNKDKLLQYQLQDLQGMDFSWNAREAHWNRYFAPAMQRYKELHGGLQVPQSFVVPSDANWPKYLGGYRLGQKVNNLRCGEMEEIQEIELIYKSWMLLETLHEVVESNDEEE</sequence>
<organism evidence="2 3">
    <name type="scientific">Phytophthora megakarya</name>
    <dbReference type="NCBI Taxonomy" id="4795"/>
    <lineage>
        <taxon>Eukaryota</taxon>
        <taxon>Sar</taxon>
        <taxon>Stramenopiles</taxon>
        <taxon>Oomycota</taxon>
        <taxon>Peronosporomycetes</taxon>
        <taxon>Peronosporales</taxon>
        <taxon>Peronosporaceae</taxon>
        <taxon>Phytophthora</taxon>
    </lineage>
</organism>
<feature type="region of interest" description="Disordered" evidence="1">
    <location>
        <begin position="1"/>
        <end position="23"/>
    </location>
</feature>
<dbReference type="PANTHER" id="PTHR37066:SF1">
    <property type="entry name" value="LNS2_PITP DOMAIN-CONTAINING PROTEIN"/>
    <property type="match status" value="1"/>
</dbReference>
<dbReference type="EMBL" id="NBNE01000198">
    <property type="protein sequence ID" value="OWZ21691.1"/>
    <property type="molecule type" value="Genomic_DNA"/>
</dbReference>
<dbReference type="OrthoDB" id="93497at2759"/>
<keyword evidence="3" id="KW-1185">Reference proteome</keyword>
<protein>
    <submittedName>
        <fullName evidence="2">Uncharacterized protein</fullName>
    </submittedName>
</protein>
<dbReference type="AlphaFoldDB" id="A0A225WVP3"/>
<evidence type="ECO:0000313" key="2">
    <source>
        <dbReference type="EMBL" id="OWZ21691.1"/>
    </source>
</evidence>
<name>A0A225WVP3_9STRA</name>